<comment type="caution">
    <text evidence="2">The sequence shown here is derived from an EMBL/GenBank/DDBJ whole genome shotgun (WGS) entry which is preliminary data.</text>
</comment>
<dbReference type="SUPFAM" id="SSF81301">
    <property type="entry name" value="Nucleotidyltransferase"/>
    <property type="match status" value="1"/>
</dbReference>
<keyword evidence="3" id="KW-1185">Reference proteome</keyword>
<dbReference type="InterPro" id="IPR043519">
    <property type="entry name" value="NT_sf"/>
</dbReference>
<name>C4FLH8_9AQUI</name>
<proteinExistence type="predicted"/>
<reference evidence="2 3" key="1">
    <citation type="submission" date="2009-04" db="EMBL/GenBank/DDBJ databases">
        <authorList>
            <person name="Reysenbach A.-L."/>
            <person name="Heidelberg J.F."/>
            <person name="Nelson W.C."/>
        </authorList>
    </citation>
    <scope>NUCLEOTIDE SEQUENCE [LARGE SCALE GENOMIC DNA]</scope>
    <source>
        <strain evidence="2 3">SS-5</strain>
    </source>
</reference>
<dbReference type="Gene3D" id="3.30.460.10">
    <property type="entry name" value="Beta Polymerase, domain 2"/>
    <property type="match status" value="1"/>
</dbReference>
<evidence type="ECO:0000313" key="2">
    <source>
        <dbReference type="EMBL" id="EEP60074.1"/>
    </source>
</evidence>
<dbReference type="Pfam" id="PF18765">
    <property type="entry name" value="Polbeta"/>
    <property type="match status" value="1"/>
</dbReference>
<accession>C4FLH8</accession>
<evidence type="ECO:0000313" key="3">
    <source>
        <dbReference type="Proteomes" id="UP000005540"/>
    </source>
</evidence>
<dbReference type="EMBL" id="ABZS01000156">
    <property type="protein sequence ID" value="EEP60074.1"/>
    <property type="molecule type" value="Genomic_DNA"/>
</dbReference>
<dbReference type="OrthoDB" id="14556at2"/>
<protein>
    <submittedName>
        <fullName evidence="2">DNA polymerase, beta domain protein region</fullName>
    </submittedName>
</protein>
<evidence type="ECO:0000259" key="1">
    <source>
        <dbReference type="Pfam" id="PF18765"/>
    </source>
</evidence>
<dbReference type="Proteomes" id="UP000005540">
    <property type="component" value="Unassembled WGS sequence"/>
</dbReference>
<feature type="domain" description="Polymerase beta nucleotidyltransferase" evidence="1">
    <location>
        <begin position="16"/>
        <end position="96"/>
    </location>
</feature>
<gene>
    <name evidence="2" type="ORF">SULYE_1432</name>
</gene>
<dbReference type="CDD" id="cd05403">
    <property type="entry name" value="NT_KNTase_like"/>
    <property type="match status" value="1"/>
</dbReference>
<sequence length="97" mass="11335">MRISDYEKEIIVKTAKDIFGNNTKVYLFGSRVYDDKKGGDIDLYIIPENKDKLFEKEIKFKTLLQINLGEQKIDVVLHRDFERDIEKAALLEGVLLE</sequence>
<organism evidence="2 3">
    <name type="scientific">Sulfurihydrogenibium yellowstonense SS-5</name>
    <dbReference type="NCBI Taxonomy" id="432331"/>
    <lineage>
        <taxon>Bacteria</taxon>
        <taxon>Pseudomonadati</taxon>
        <taxon>Aquificota</taxon>
        <taxon>Aquificia</taxon>
        <taxon>Aquificales</taxon>
        <taxon>Hydrogenothermaceae</taxon>
        <taxon>Sulfurihydrogenibium</taxon>
    </lineage>
</organism>
<dbReference type="RefSeq" id="WP_007547775.1">
    <property type="nucleotide sequence ID" value="NZ_ABZS01000156.1"/>
</dbReference>
<dbReference type="InterPro" id="IPR041633">
    <property type="entry name" value="Polbeta"/>
</dbReference>
<dbReference type="AlphaFoldDB" id="C4FLH8"/>